<feature type="region of interest" description="Disordered" evidence="1">
    <location>
        <begin position="1"/>
        <end position="84"/>
    </location>
</feature>
<organism evidence="2 3">
    <name type="scientific">Symbiodinium microadriaticum</name>
    <name type="common">Dinoflagellate</name>
    <name type="synonym">Zooxanthella microadriatica</name>
    <dbReference type="NCBI Taxonomy" id="2951"/>
    <lineage>
        <taxon>Eukaryota</taxon>
        <taxon>Sar</taxon>
        <taxon>Alveolata</taxon>
        <taxon>Dinophyceae</taxon>
        <taxon>Suessiales</taxon>
        <taxon>Symbiodiniaceae</taxon>
        <taxon>Symbiodinium</taxon>
    </lineage>
</organism>
<reference evidence="2 3" key="1">
    <citation type="submission" date="2016-02" db="EMBL/GenBank/DDBJ databases">
        <title>Genome analysis of coral dinoflagellate symbionts highlights evolutionary adaptations to a symbiotic lifestyle.</title>
        <authorList>
            <person name="Aranda M."/>
            <person name="Li Y."/>
            <person name="Liew Y.J."/>
            <person name="Baumgarten S."/>
            <person name="Simakov O."/>
            <person name="Wilson M."/>
            <person name="Piel J."/>
            <person name="Ashoor H."/>
            <person name="Bougouffa S."/>
            <person name="Bajic V.B."/>
            <person name="Ryu T."/>
            <person name="Ravasi T."/>
            <person name="Bayer T."/>
            <person name="Micklem G."/>
            <person name="Kim H."/>
            <person name="Bhak J."/>
            <person name="Lajeunesse T.C."/>
            <person name="Voolstra C.R."/>
        </authorList>
    </citation>
    <scope>NUCLEOTIDE SEQUENCE [LARGE SCALE GENOMIC DNA]</scope>
    <source>
        <strain evidence="2 3">CCMP2467</strain>
    </source>
</reference>
<accession>A0A1Q9EV75</accession>
<feature type="compositionally biased region" description="Basic and acidic residues" evidence="1">
    <location>
        <begin position="70"/>
        <end position="84"/>
    </location>
</feature>
<dbReference type="AlphaFoldDB" id="A0A1Q9EV75"/>
<proteinExistence type="predicted"/>
<evidence type="ECO:0000313" key="3">
    <source>
        <dbReference type="Proteomes" id="UP000186817"/>
    </source>
</evidence>
<evidence type="ECO:0000313" key="2">
    <source>
        <dbReference type="EMBL" id="OLQ11299.1"/>
    </source>
</evidence>
<gene>
    <name evidence="2" type="ORF">AK812_SmicGene4874</name>
</gene>
<name>A0A1Q9EV75_SYMMI</name>
<keyword evidence="3" id="KW-1185">Reference proteome</keyword>
<evidence type="ECO:0000256" key="1">
    <source>
        <dbReference type="SAM" id="MobiDB-lite"/>
    </source>
</evidence>
<comment type="caution">
    <text evidence="2">The sequence shown here is derived from an EMBL/GenBank/DDBJ whole genome shotgun (WGS) entry which is preliminary data.</text>
</comment>
<sequence>MFFRACSLPPQLRRSAGGGQPAPCSEDRWAMAQEKKVMRSPRIPRSPKIPKVKSPKIRDTRAAKAKVKKDHKEKPKTSGRSKEKRVLSLNRKIFLAIRCVVPGESTVSSTGICVEEKAILRDVLDCWASGIFAGLSLPKEDLYTRNLYRKPGRPKDGEADVLVACVEDSDSENLEERQTSALHDQVRIRTAALD</sequence>
<dbReference type="EMBL" id="LSRX01000061">
    <property type="protein sequence ID" value="OLQ11299.1"/>
    <property type="molecule type" value="Genomic_DNA"/>
</dbReference>
<dbReference type="Proteomes" id="UP000186817">
    <property type="component" value="Unassembled WGS sequence"/>
</dbReference>
<dbReference type="OrthoDB" id="470935at2759"/>
<protein>
    <submittedName>
        <fullName evidence="2">Uncharacterized protein</fullName>
    </submittedName>
</protein>
<feature type="compositionally biased region" description="Basic and acidic residues" evidence="1">
    <location>
        <begin position="25"/>
        <end position="37"/>
    </location>
</feature>